<evidence type="ECO:0000313" key="3">
    <source>
        <dbReference type="EMBL" id="CAC5413900.1"/>
    </source>
</evidence>
<gene>
    <name evidence="3" type="ORF">MCOR_46755</name>
</gene>
<reference evidence="3 4" key="1">
    <citation type="submission" date="2020-06" db="EMBL/GenBank/DDBJ databases">
        <authorList>
            <person name="Li R."/>
            <person name="Bekaert M."/>
        </authorList>
    </citation>
    <scope>NUCLEOTIDE SEQUENCE [LARGE SCALE GENOMIC DNA]</scope>
    <source>
        <strain evidence="4">wild</strain>
    </source>
</reference>
<dbReference type="OrthoDB" id="9898867at2759"/>
<feature type="compositionally biased region" description="Polar residues" evidence="1">
    <location>
        <begin position="15"/>
        <end position="25"/>
    </location>
</feature>
<dbReference type="AlphaFoldDB" id="A0A6J8E0C7"/>
<evidence type="ECO:0000259" key="2">
    <source>
        <dbReference type="Pfam" id="PF20478"/>
    </source>
</evidence>
<feature type="region of interest" description="Disordered" evidence="1">
    <location>
        <begin position="115"/>
        <end position="134"/>
    </location>
</feature>
<dbReference type="PANTHER" id="PTHR36981:SF3">
    <property type="entry name" value="UBIQUITIN-LIKE PROTEASE FAMILY PROFILE DOMAIN-CONTAINING PROTEIN"/>
    <property type="match status" value="1"/>
</dbReference>
<dbReference type="InterPro" id="IPR046815">
    <property type="entry name" value="P2RX7_C"/>
</dbReference>
<keyword evidence="4" id="KW-1185">Reference proteome</keyword>
<organism evidence="3 4">
    <name type="scientific">Mytilus coruscus</name>
    <name type="common">Sea mussel</name>
    <dbReference type="NCBI Taxonomy" id="42192"/>
    <lineage>
        <taxon>Eukaryota</taxon>
        <taxon>Metazoa</taxon>
        <taxon>Spiralia</taxon>
        <taxon>Lophotrochozoa</taxon>
        <taxon>Mollusca</taxon>
        <taxon>Bivalvia</taxon>
        <taxon>Autobranchia</taxon>
        <taxon>Pteriomorphia</taxon>
        <taxon>Mytilida</taxon>
        <taxon>Mytiloidea</taxon>
        <taxon>Mytilidae</taxon>
        <taxon>Mytilinae</taxon>
        <taxon>Mytilus</taxon>
    </lineage>
</organism>
<sequence>MDAEFSDASSDRSRSPTSDLSSDNGQPMERKPKRGRGRGSGRGRGRGQARGSRRGRGRGQGNRAQLQEVNRESRIAQLENRVNSMSVDDMRILIKRISKAQPSFVLNILDNSNVGNGQPAGPAEPEPPKPDQPSWCSCSNCREMPTQQERLCCKRQPLNCYSRLPVRLQ</sequence>
<proteinExistence type="predicted"/>
<feature type="compositionally biased region" description="Basic residues" evidence="1">
    <location>
        <begin position="31"/>
        <end position="57"/>
    </location>
</feature>
<protein>
    <recommendedName>
        <fullName evidence="2">P2X purinoreceptor 7 intracellular domain-containing protein</fullName>
    </recommendedName>
</protein>
<name>A0A6J8E0C7_MYTCO</name>
<dbReference type="Proteomes" id="UP000507470">
    <property type="component" value="Unassembled WGS sequence"/>
</dbReference>
<accession>A0A6J8E0C7</accession>
<dbReference type="PANTHER" id="PTHR36981">
    <property type="entry name" value="ZGC:195170"/>
    <property type="match status" value="1"/>
</dbReference>
<dbReference type="Pfam" id="PF20478">
    <property type="entry name" value="P2RX7_C"/>
    <property type="match status" value="1"/>
</dbReference>
<feature type="domain" description="P2X purinoreceptor 7 intracellular" evidence="2">
    <location>
        <begin position="107"/>
        <end position="161"/>
    </location>
</feature>
<evidence type="ECO:0000313" key="4">
    <source>
        <dbReference type="Proteomes" id="UP000507470"/>
    </source>
</evidence>
<dbReference type="EMBL" id="CACVKT020008264">
    <property type="protein sequence ID" value="CAC5413900.1"/>
    <property type="molecule type" value="Genomic_DNA"/>
</dbReference>
<feature type="region of interest" description="Disordered" evidence="1">
    <location>
        <begin position="1"/>
        <end position="74"/>
    </location>
</feature>
<evidence type="ECO:0000256" key="1">
    <source>
        <dbReference type="SAM" id="MobiDB-lite"/>
    </source>
</evidence>